<keyword evidence="3" id="KW-0813">Transport</keyword>
<dbReference type="KEGG" id="gma:AciX8_0012"/>
<evidence type="ECO:0000256" key="3">
    <source>
        <dbReference type="ARBA" id="ARBA00022448"/>
    </source>
</evidence>
<evidence type="ECO:0000259" key="11">
    <source>
        <dbReference type="Pfam" id="PF01545"/>
    </source>
</evidence>
<gene>
    <name evidence="13" type="ordered locus">AciX8_0012</name>
</gene>
<dbReference type="AlphaFoldDB" id="G8NWT5"/>
<evidence type="ECO:0000313" key="13">
    <source>
        <dbReference type="EMBL" id="AEU34373.1"/>
    </source>
</evidence>
<sequence length="316" mass="34518" precursor="true">MQRILKFSLALTLLYILATLFFGLRAHSLALISEAGHNVSDFLALALSFVAVYLQTRPATDERTFGYQRAGVLAGFVNALSLLVLAVWIAVTALQRFFHPVTVEPHLMMAVAAAGVVMNGAIAALLWKFSGDVNIRSVFLHMLGDTLSTAAVILGGLAILFTHQQWIDPLLSLIIAAMILWSSWGIVRETLHILLEGTPRSLDLGEIRAAMQGVEGVVNVHDLHVWSLTSQSHALSSHVQVIEMQLAESEAVLERINHQLRDHFGIHHSTIQIEVTDCPTVDGCVSPPEPDVIDGHSHHHHGPGGHHHGHEHSHAH</sequence>
<dbReference type="InterPro" id="IPR002524">
    <property type="entry name" value="Cation_efflux"/>
</dbReference>
<dbReference type="SUPFAM" id="SSF160240">
    <property type="entry name" value="Cation efflux protein cytoplasmic domain-like"/>
    <property type="match status" value="1"/>
</dbReference>
<dbReference type="InterPro" id="IPR058533">
    <property type="entry name" value="Cation_efflux_TM"/>
</dbReference>
<dbReference type="SUPFAM" id="SSF161111">
    <property type="entry name" value="Cation efflux protein transmembrane domain-like"/>
    <property type="match status" value="1"/>
</dbReference>
<feature type="domain" description="Cation efflux protein cytoplasmic" evidence="12">
    <location>
        <begin position="199"/>
        <end position="274"/>
    </location>
</feature>
<keyword evidence="8 10" id="KW-0472">Membrane</keyword>
<dbReference type="InterPro" id="IPR027469">
    <property type="entry name" value="Cation_efflux_TMD_sf"/>
</dbReference>
<dbReference type="NCBIfam" id="TIGR01297">
    <property type="entry name" value="CDF"/>
    <property type="match status" value="1"/>
</dbReference>
<dbReference type="InterPro" id="IPR036837">
    <property type="entry name" value="Cation_efflux_CTD_sf"/>
</dbReference>
<dbReference type="GO" id="GO:0005385">
    <property type="term" value="F:zinc ion transmembrane transporter activity"/>
    <property type="evidence" value="ECO:0007669"/>
    <property type="project" value="TreeGrafter"/>
</dbReference>
<dbReference type="STRING" id="682795.AciX8_0012"/>
<dbReference type="Gene3D" id="3.30.70.1350">
    <property type="entry name" value="Cation efflux protein, cytoplasmic domain"/>
    <property type="match status" value="1"/>
</dbReference>
<evidence type="ECO:0000313" key="14">
    <source>
        <dbReference type="Proteomes" id="UP000007113"/>
    </source>
</evidence>
<dbReference type="InterPro" id="IPR027470">
    <property type="entry name" value="Cation_efflux_CTD"/>
</dbReference>
<dbReference type="GO" id="GO:0005886">
    <property type="term" value="C:plasma membrane"/>
    <property type="evidence" value="ECO:0007669"/>
    <property type="project" value="TreeGrafter"/>
</dbReference>
<comment type="similarity">
    <text evidence="2">Belongs to the cation diffusion facilitator (CDF) transporter (TC 2.A.4) family. SLC30A subfamily.</text>
</comment>
<comment type="subcellular location">
    <subcellularLocation>
        <location evidence="1">Membrane</location>
        <topology evidence="1">Multi-pass membrane protein</topology>
    </subcellularLocation>
</comment>
<name>G8NWT5_GRAMM</name>
<feature type="transmembrane region" description="Helical" evidence="10">
    <location>
        <begin position="42"/>
        <end position="60"/>
    </location>
</feature>
<dbReference type="HOGENOM" id="CLU_013430_0_0_0"/>
<evidence type="ECO:0000256" key="9">
    <source>
        <dbReference type="SAM" id="MobiDB-lite"/>
    </source>
</evidence>
<feature type="transmembrane region" description="Helical" evidence="10">
    <location>
        <begin position="72"/>
        <end position="94"/>
    </location>
</feature>
<feature type="domain" description="Cation efflux protein transmembrane" evidence="11">
    <location>
        <begin position="6"/>
        <end position="195"/>
    </location>
</feature>
<evidence type="ECO:0000256" key="7">
    <source>
        <dbReference type="ARBA" id="ARBA00023065"/>
    </source>
</evidence>
<proteinExistence type="inferred from homology"/>
<keyword evidence="6 10" id="KW-1133">Transmembrane helix</keyword>
<dbReference type="PANTHER" id="PTHR11562">
    <property type="entry name" value="CATION EFFLUX PROTEIN/ ZINC TRANSPORTER"/>
    <property type="match status" value="1"/>
</dbReference>
<evidence type="ECO:0000256" key="10">
    <source>
        <dbReference type="SAM" id="Phobius"/>
    </source>
</evidence>
<evidence type="ECO:0000256" key="6">
    <source>
        <dbReference type="ARBA" id="ARBA00022989"/>
    </source>
</evidence>
<feature type="transmembrane region" description="Helical" evidence="10">
    <location>
        <begin position="166"/>
        <end position="187"/>
    </location>
</feature>
<keyword evidence="7" id="KW-0406">Ion transport</keyword>
<protein>
    <submittedName>
        <fullName evidence="13">Cation diffusion facilitator family transporter</fullName>
    </submittedName>
</protein>
<dbReference type="EMBL" id="CP003130">
    <property type="protein sequence ID" value="AEU34373.1"/>
    <property type="molecule type" value="Genomic_DNA"/>
</dbReference>
<evidence type="ECO:0000259" key="12">
    <source>
        <dbReference type="Pfam" id="PF16916"/>
    </source>
</evidence>
<evidence type="ECO:0000256" key="8">
    <source>
        <dbReference type="ARBA" id="ARBA00023136"/>
    </source>
</evidence>
<keyword evidence="5" id="KW-0862">Zinc</keyword>
<keyword evidence="4 10" id="KW-0812">Transmembrane</keyword>
<organism evidence="13 14">
    <name type="scientific">Granulicella mallensis (strain ATCC BAA-1857 / DSM 23137 / MP5ACTX8)</name>
    <dbReference type="NCBI Taxonomy" id="682795"/>
    <lineage>
        <taxon>Bacteria</taxon>
        <taxon>Pseudomonadati</taxon>
        <taxon>Acidobacteriota</taxon>
        <taxon>Terriglobia</taxon>
        <taxon>Terriglobales</taxon>
        <taxon>Acidobacteriaceae</taxon>
        <taxon>Granulicella</taxon>
    </lineage>
</organism>
<feature type="transmembrane region" description="Helical" evidence="10">
    <location>
        <begin position="106"/>
        <end position="127"/>
    </location>
</feature>
<accession>G8NWT5</accession>
<evidence type="ECO:0000256" key="2">
    <source>
        <dbReference type="ARBA" id="ARBA00008873"/>
    </source>
</evidence>
<dbReference type="eggNOG" id="COG1230">
    <property type="taxonomic scope" value="Bacteria"/>
</dbReference>
<dbReference type="Gene3D" id="1.20.1510.10">
    <property type="entry name" value="Cation efflux protein transmembrane domain"/>
    <property type="match status" value="1"/>
</dbReference>
<evidence type="ECO:0000256" key="4">
    <source>
        <dbReference type="ARBA" id="ARBA00022692"/>
    </source>
</evidence>
<dbReference type="InterPro" id="IPR050681">
    <property type="entry name" value="CDF/SLC30A"/>
</dbReference>
<dbReference type="PANTHER" id="PTHR11562:SF17">
    <property type="entry name" value="RE54080P-RELATED"/>
    <property type="match status" value="1"/>
</dbReference>
<dbReference type="Pfam" id="PF16916">
    <property type="entry name" value="ZT_dimer"/>
    <property type="match status" value="1"/>
</dbReference>
<evidence type="ECO:0000256" key="1">
    <source>
        <dbReference type="ARBA" id="ARBA00004141"/>
    </source>
</evidence>
<feature type="transmembrane region" description="Helical" evidence="10">
    <location>
        <begin position="139"/>
        <end position="160"/>
    </location>
</feature>
<dbReference type="Proteomes" id="UP000007113">
    <property type="component" value="Chromosome"/>
</dbReference>
<feature type="compositionally biased region" description="Basic residues" evidence="9">
    <location>
        <begin position="297"/>
        <end position="316"/>
    </location>
</feature>
<keyword evidence="14" id="KW-1185">Reference proteome</keyword>
<dbReference type="Pfam" id="PF01545">
    <property type="entry name" value="Cation_efflux"/>
    <property type="match status" value="1"/>
</dbReference>
<reference evidence="13 14" key="1">
    <citation type="submission" date="2011-11" db="EMBL/GenBank/DDBJ databases">
        <title>Complete sequence of Granulicella mallensis MP5ACTX8.</title>
        <authorList>
            <consortium name="US DOE Joint Genome Institute"/>
            <person name="Lucas S."/>
            <person name="Copeland A."/>
            <person name="Lapidus A."/>
            <person name="Cheng J.-F."/>
            <person name="Goodwin L."/>
            <person name="Pitluck S."/>
            <person name="Peters L."/>
            <person name="Lu M."/>
            <person name="Detter J.C."/>
            <person name="Han C."/>
            <person name="Tapia R."/>
            <person name="Land M."/>
            <person name="Hauser L."/>
            <person name="Kyrpides N."/>
            <person name="Ivanova N."/>
            <person name="Mikhailova N."/>
            <person name="Pagani I."/>
            <person name="Rawat S."/>
            <person name="Mannisto M."/>
            <person name="Haggblom M."/>
            <person name="Woyke T."/>
        </authorList>
    </citation>
    <scope>NUCLEOTIDE SEQUENCE [LARGE SCALE GENOMIC DNA]</scope>
    <source>
        <strain evidence="14">ATCC BAA-1857 / DSM 23137 / MP5ACTX8</strain>
    </source>
</reference>
<feature type="region of interest" description="Disordered" evidence="9">
    <location>
        <begin position="286"/>
        <end position="316"/>
    </location>
</feature>
<evidence type="ECO:0000256" key="5">
    <source>
        <dbReference type="ARBA" id="ARBA00022906"/>
    </source>
</evidence>
<keyword evidence="5" id="KW-0864">Zinc transport</keyword>